<evidence type="ECO:0000313" key="1">
    <source>
        <dbReference type="EMBL" id="AWN04243.1"/>
    </source>
</evidence>
<accession>A0A2U8UKT4</accession>
<dbReference type="RefSeq" id="YP_009625613.1">
    <property type="nucleotide sequence ID" value="NC_042132.1"/>
</dbReference>
<organism evidence="1 2">
    <name type="scientific">Gordonia phage Sour</name>
    <dbReference type="NCBI Taxonomy" id="2182349"/>
    <lineage>
        <taxon>Viruses</taxon>
        <taxon>Duplodnaviria</taxon>
        <taxon>Heunggongvirae</taxon>
        <taxon>Uroviricota</taxon>
        <taxon>Caudoviricetes</taxon>
        <taxon>Sourvirus</taxon>
        <taxon>Sourvirus sour</taxon>
    </lineage>
</organism>
<dbReference type="Proteomes" id="UP000246591">
    <property type="component" value="Segment"/>
</dbReference>
<keyword evidence="2" id="KW-1185">Reference proteome</keyword>
<dbReference type="EMBL" id="MH153810">
    <property type="protein sequence ID" value="AWN04243.1"/>
    <property type="molecule type" value="Genomic_DNA"/>
</dbReference>
<reference evidence="2" key="1">
    <citation type="submission" date="2018-03" db="EMBL/GenBank/DDBJ databases">
        <authorList>
            <person name="Keele B.F."/>
        </authorList>
    </citation>
    <scope>NUCLEOTIDE SEQUENCE [LARGE SCALE GENOMIC DNA]</scope>
</reference>
<evidence type="ECO:0000313" key="2">
    <source>
        <dbReference type="Proteomes" id="UP000246591"/>
    </source>
</evidence>
<protein>
    <submittedName>
        <fullName evidence="1">Uncharacterized protein</fullName>
    </submittedName>
</protein>
<proteinExistence type="predicted"/>
<sequence>MADLYIGDGTPTFDEMITARIGNSGASERVRVMRWNGSTYVTMWEKPMPYQAVTTAIMAGTGTSWANWSTGSPVAHNSYPYTIMSGSSIVIPGKCPLYRANITASGNHRTGVVPRYAQLRIMLDGQVLVEGAQSTGAPGTATASASNVDLYPGAQLRLDWRAEGNFFTRPEFIAGEVILQITPVVQI</sequence>
<name>A0A2U8UKT4_9CAUD</name>
<gene>
    <name evidence="1" type="primary">42</name>
    <name evidence="1" type="ORF">PBI_SOUR_42</name>
</gene>
<dbReference type="GeneID" id="40102507"/>
<dbReference type="KEGG" id="vg:40102507"/>